<keyword evidence="2" id="KW-0012">Acyltransferase</keyword>
<accession>A0A375G2L4</accession>
<evidence type="ECO:0000256" key="1">
    <source>
        <dbReference type="ARBA" id="ARBA00022679"/>
    </source>
</evidence>
<evidence type="ECO:0000313" key="6">
    <source>
        <dbReference type="EMBL" id="SPC14903.1"/>
    </source>
</evidence>
<reference evidence="6" key="1">
    <citation type="submission" date="2018-01" db="EMBL/GenBank/DDBJ databases">
        <authorList>
            <person name="Clerissi C."/>
        </authorList>
    </citation>
    <scope>NUCLEOTIDE SEQUENCE</scope>
    <source>
        <strain evidence="6">Cupriavidus oxalaticus LMG 2235</strain>
    </source>
</reference>
<dbReference type="Proteomes" id="UP000256862">
    <property type="component" value="Chromosome CO2235"/>
</dbReference>
<dbReference type="EMBL" id="OGUS01000124">
    <property type="protein sequence ID" value="SPC14903.1"/>
    <property type="molecule type" value="Genomic_DNA"/>
</dbReference>
<dbReference type="InterPro" id="IPR000182">
    <property type="entry name" value="GNAT_dom"/>
</dbReference>
<evidence type="ECO:0000313" key="5">
    <source>
        <dbReference type="EMBL" id="QRQ93809.1"/>
    </source>
</evidence>
<evidence type="ECO:0000313" key="4">
    <source>
        <dbReference type="EMBL" id="QEZ47814.1"/>
    </source>
</evidence>
<dbReference type="PROSITE" id="PS51186">
    <property type="entry name" value="GNAT"/>
    <property type="match status" value="1"/>
</dbReference>
<reference evidence="5 8" key="3">
    <citation type="submission" date="2021-02" db="EMBL/GenBank/DDBJ databases">
        <title>Complete Genome Sequence of Cupriavidus oxalaticus Strain Ox1, a Soil Oxalate-Degrading Species.</title>
        <authorList>
            <person name="Palmieri F."/>
            <person name="Udriet P."/>
            <person name="Deuasquier M."/>
            <person name="Beaudoing E."/>
            <person name="Johnson S.L."/>
            <person name="Davenport K.W."/>
            <person name="Chain P.S."/>
            <person name="Bindschedler S."/>
            <person name="Junier P."/>
        </authorList>
    </citation>
    <scope>NUCLEOTIDE SEQUENCE [LARGE SCALE GENOMIC DNA]</scope>
    <source>
        <strain evidence="5 8">Ox1</strain>
    </source>
</reference>
<evidence type="ECO:0000259" key="3">
    <source>
        <dbReference type="PROSITE" id="PS51186"/>
    </source>
</evidence>
<dbReference type="AlphaFoldDB" id="A0A375G2L4"/>
<dbReference type="PANTHER" id="PTHR43877">
    <property type="entry name" value="AMINOALKYLPHOSPHONATE N-ACETYLTRANSFERASE-RELATED-RELATED"/>
    <property type="match status" value="1"/>
</dbReference>
<name>A0A375G2L4_9BURK</name>
<reference evidence="4 7" key="2">
    <citation type="submission" date="2018-09" db="EMBL/GenBank/DDBJ databases">
        <title>Complete genome sequence of Cupriavidus oxalaticus T2, a bacterium capable of phenol tolerance and degradation.</title>
        <authorList>
            <person name="Yan J."/>
        </authorList>
    </citation>
    <scope>NUCLEOTIDE SEQUENCE [LARGE SCALE GENOMIC DNA]</scope>
    <source>
        <strain evidence="4 7">T2</strain>
    </source>
</reference>
<feature type="domain" description="N-acetyltransferase" evidence="3">
    <location>
        <begin position="5"/>
        <end position="160"/>
    </location>
</feature>
<evidence type="ECO:0000256" key="2">
    <source>
        <dbReference type="ARBA" id="ARBA00023315"/>
    </source>
</evidence>
<dbReference type="Proteomes" id="UP000325743">
    <property type="component" value="Chromosome 2"/>
</dbReference>
<dbReference type="GO" id="GO:0016747">
    <property type="term" value="F:acyltransferase activity, transferring groups other than amino-acyl groups"/>
    <property type="evidence" value="ECO:0007669"/>
    <property type="project" value="InterPro"/>
</dbReference>
<keyword evidence="8" id="KW-1185">Reference proteome</keyword>
<dbReference type="OrthoDB" id="336415at2"/>
<dbReference type="EMBL" id="CP032519">
    <property type="protein sequence ID" value="QEZ47814.1"/>
    <property type="molecule type" value="Genomic_DNA"/>
</dbReference>
<proteinExistence type="predicted"/>
<dbReference type="CDD" id="cd04301">
    <property type="entry name" value="NAT_SF"/>
    <property type="match status" value="1"/>
</dbReference>
<dbReference type="EMBL" id="CP069812">
    <property type="protein sequence ID" value="QRQ93809.1"/>
    <property type="molecule type" value="Genomic_DNA"/>
</dbReference>
<evidence type="ECO:0000313" key="7">
    <source>
        <dbReference type="Proteomes" id="UP000325743"/>
    </source>
</evidence>
<dbReference type="Gene3D" id="3.40.630.30">
    <property type="match status" value="1"/>
</dbReference>
<dbReference type="InterPro" id="IPR016181">
    <property type="entry name" value="Acyl_CoA_acyltransferase"/>
</dbReference>
<gene>
    <name evidence="6" type="ORF">CO2235_230106</name>
    <name evidence="4" type="ORF">D2917_27355</name>
    <name evidence="5" type="ORF">JTE92_27535</name>
</gene>
<dbReference type="Proteomes" id="UP000623307">
    <property type="component" value="Chromosome 2"/>
</dbReference>
<organism evidence="6">
    <name type="scientific">Cupriavidus oxalaticus</name>
    <dbReference type="NCBI Taxonomy" id="96344"/>
    <lineage>
        <taxon>Bacteria</taxon>
        <taxon>Pseudomonadati</taxon>
        <taxon>Pseudomonadota</taxon>
        <taxon>Betaproteobacteria</taxon>
        <taxon>Burkholderiales</taxon>
        <taxon>Burkholderiaceae</taxon>
        <taxon>Cupriavidus</taxon>
    </lineage>
</organism>
<dbReference type="GeneID" id="303493333"/>
<sequence length="164" mass="18215">MSQVTSVRPLVANDIEHVAAIHQVAFPRQLESLLWISCNAAAYPRIRYFVAVEDGRLVGYIQWTEKSGFREEVVLELEQMAVLPENRGRGIARALIGQSLPQVACELEKRGARIKGVMITTRTDNVAQRIYTSTLGAVTKAVIPDLYSADEAIMIALSPDFSRE</sequence>
<dbReference type="Pfam" id="PF13508">
    <property type="entry name" value="Acetyltransf_7"/>
    <property type="match status" value="1"/>
</dbReference>
<evidence type="ECO:0000313" key="8">
    <source>
        <dbReference type="Proteomes" id="UP000623307"/>
    </source>
</evidence>
<dbReference type="RefSeq" id="WP_063241731.1">
    <property type="nucleotide sequence ID" value="NZ_CP032519.1"/>
</dbReference>
<protein>
    <submittedName>
        <fullName evidence="5 6">Acetyltransferase</fullName>
    </submittedName>
    <submittedName>
        <fullName evidence="4">N-acetyltransferase</fullName>
    </submittedName>
</protein>
<keyword evidence="1 4" id="KW-0808">Transferase</keyword>
<dbReference type="InterPro" id="IPR050832">
    <property type="entry name" value="Bact_Acetyltransf"/>
</dbReference>
<dbReference type="SUPFAM" id="SSF55729">
    <property type="entry name" value="Acyl-CoA N-acyltransferases (Nat)"/>
    <property type="match status" value="1"/>
</dbReference>